<dbReference type="SUPFAM" id="SSF53474">
    <property type="entry name" value="alpha/beta-Hydrolases"/>
    <property type="match status" value="1"/>
</dbReference>
<dbReference type="Proteomes" id="UP001055286">
    <property type="component" value="Unassembled WGS sequence"/>
</dbReference>
<keyword evidence="3" id="KW-1185">Reference proteome</keyword>
<sequence length="92" mass="9917">MQAGHGKRPASFRLAPVAAHIGRAAKLYAAGHDLRDPQLSPIYGDFSRFPPAILTSGTRDLSLSNTVRTHRALKRAGVVAELNVYEGQSHAQ</sequence>
<organism evidence="2 3">
    <name type="scientific">Methylobacterium frigidaeris</name>
    <dbReference type="NCBI Taxonomy" id="2038277"/>
    <lineage>
        <taxon>Bacteria</taxon>
        <taxon>Pseudomonadati</taxon>
        <taxon>Pseudomonadota</taxon>
        <taxon>Alphaproteobacteria</taxon>
        <taxon>Hyphomicrobiales</taxon>
        <taxon>Methylobacteriaceae</taxon>
        <taxon>Methylobacterium</taxon>
    </lineage>
</organism>
<name>A0AA37M7L0_9HYPH</name>
<reference evidence="2" key="1">
    <citation type="journal article" date="2016" name="Front. Microbiol.">
        <title>Genome Sequence of the Piezophilic, Mesophilic Sulfate-Reducing Bacterium Desulfovibrio indicus J2T.</title>
        <authorList>
            <person name="Cao J."/>
            <person name="Maignien L."/>
            <person name="Shao Z."/>
            <person name="Alain K."/>
            <person name="Jebbar M."/>
        </authorList>
    </citation>
    <scope>NUCLEOTIDE SEQUENCE</scope>
    <source>
        <strain evidence="2">JCM 32048</strain>
    </source>
</reference>
<dbReference type="AlphaFoldDB" id="A0AA37M7L0"/>
<evidence type="ECO:0000313" key="3">
    <source>
        <dbReference type="Proteomes" id="UP001055286"/>
    </source>
</evidence>
<protein>
    <recommendedName>
        <fullName evidence="1">Alpha/beta hydrolase fold-3 domain-containing protein</fullName>
    </recommendedName>
</protein>
<feature type="domain" description="Alpha/beta hydrolase fold-3" evidence="1">
    <location>
        <begin position="20"/>
        <end position="91"/>
    </location>
</feature>
<reference evidence="2" key="2">
    <citation type="submission" date="2021-08" db="EMBL/GenBank/DDBJ databases">
        <authorList>
            <person name="Tani A."/>
            <person name="Ola A."/>
            <person name="Ogura Y."/>
            <person name="Katsura K."/>
            <person name="Hayashi T."/>
        </authorList>
    </citation>
    <scope>NUCLEOTIDE SEQUENCE</scope>
    <source>
        <strain evidence="2">JCM 32048</strain>
    </source>
</reference>
<evidence type="ECO:0000259" key="1">
    <source>
        <dbReference type="Pfam" id="PF07859"/>
    </source>
</evidence>
<dbReference type="InterPro" id="IPR029058">
    <property type="entry name" value="AB_hydrolase_fold"/>
</dbReference>
<accession>A0AA37M7L0</accession>
<proteinExistence type="predicted"/>
<dbReference type="EMBL" id="BPQJ01000054">
    <property type="protein sequence ID" value="GJD66083.1"/>
    <property type="molecule type" value="Genomic_DNA"/>
</dbReference>
<comment type="caution">
    <text evidence="2">The sequence shown here is derived from an EMBL/GenBank/DDBJ whole genome shotgun (WGS) entry which is preliminary data.</text>
</comment>
<gene>
    <name evidence="2" type="ORF">MPEAHAMD_6279</name>
</gene>
<dbReference type="GO" id="GO:0016787">
    <property type="term" value="F:hydrolase activity"/>
    <property type="evidence" value="ECO:0007669"/>
    <property type="project" value="InterPro"/>
</dbReference>
<dbReference type="Gene3D" id="3.40.50.1820">
    <property type="entry name" value="alpha/beta hydrolase"/>
    <property type="match status" value="1"/>
</dbReference>
<dbReference type="Pfam" id="PF07859">
    <property type="entry name" value="Abhydrolase_3"/>
    <property type="match status" value="1"/>
</dbReference>
<dbReference type="InterPro" id="IPR013094">
    <property type="entry name" value="AB_hydrolase_3"/>
</dbReference>
<evidence type="ECO:0000313" key="2">
    <source>
        <dbReference type="EMBL" id="GJD66083.1"/>
    </source>
</evidence>